<reference evidence="3 4" key="1">
    <citation type="submission" date="2021-03" db="EMBL/GenBank/DDBJ databases">
        <title>Sequencing the genomes of 1000 actinobacteria strains.</title>
        <authorList>
            <person name="Klenk H.-P."/>
        </authorList>
    </citation>
    <scope>NUCLEOTIDE SEQUENCE [LARGE SCALE GENOMIC DNA]</scope>
    <source>
        <strain evidence="3 4">DSM 45256</strain>
    </source>
</reference>
<dbReference type="EMBL" id="JAGINU010000001">
    <property type="protein sequence ID" value="MBP2368022.1"/>
    <property type="molecule type" value="Genomic_DNA"/>
</dbReference>
<evidence type="ECO:0000256" key="1">
    <source>
        <dbReference type="SAM" id="MobiDB-lite"/>
    </source>
</evidence>
<evidence type="ECO:0000313" key="3">
    <source>
        <dbReference type="EMBL" id="MBP2368022.1"/>
    </source>
</evidence>
<evidence type="ECO:0000256" key="2">
    <source>
        <dbReference type="SAM" id="Phobius"/>
    </source>
</evidence>
<name>A0ABS4VVR9_9PSEU</name>
<gene>
    <name evidence="3" type="ORF">JOF36_003718</name>
</gene>
<keyword evidence="2" id="KW-1133">Transmembrane helix</keyword>
<feature type="compositionally biased region" description="Low complexity" evidence="1">
    <location>
        <begin position="10"/>
        <end position="61"/>
    </location>
</feature>
<keyword evidence="2" id="KW-0472">Membrane</keyword>
<comment type="caution">
    <text evidence="3">The sequence shown here is derived from an EMBL/GenBank/DDBJ whole genome shotgun (WGS) entry which is preliminary data.</text>
</comment>
<feature type="transmembrane region" description="Helical" evidence="2">
    <location>
        <begin position="161"/>
        <end position="188"/>
    </location>
</feature>
<dbReference type="Proteomes" id="UP001519295">
    <property type="component" value="Unassembled WGS sequence"/>
</dbReference>
<accession>A0ABS4VVR9</accession>
<evidence type="ECO:0008006" key="5">
    <source>
        <dbReference type="Google" id="ProtNLM"/>
    </source>
</evidence>
<keyword evidence="4" id="KW-1185">Reference proteome</keyword>
<feature type="transmembrane region" description="Helical" evidence="2">
    <location>
        <begin position="116"/>
        <end position="149"/>
    </location>
</feature>
<sequence>MSSPPPYPGQPGDQQDPNQPGHPNQQGYPDQQGYPGQQAYPEQSTRQFGQQPYGGQQGHEQPWYEQHGRAYGGYPDRPPAYGPGGYPDRPAYDPRGYPAYGTGGPPPRPPRNGVGITALVLGIIAILTFWLLIGGLLGVLAVALGIIGVVRAAKGVATNRGVAIGGLVLGVLSVLGTIAVVLIAWSFFSAVGGPEFYDCLQRSVGDQSAMEQCQSEFEDRLQQESDRLGGG</sequence>
<feature type="region of interest" description="Disordered" evidence="1">
    <location>
        <begin position="1"/>
        <end position="109"/>
    </location>
</feature>
<organism evidence="3 4">
    <name type="scientific">Pseudonocardia parietis</name>
    <dbReference type="NCBI Taxonomy" id="570936"/>
    <lineage>
        <taxon>Bacteria</taxon>
        <taxon>Bacillati</taxon>
        <taxon>Actinomycetota</taxon>
        <taxon>Actinomycetes</taxon>
        <taxon>Pseudonocardiales</taxon>
        <taxon>Pseudonocardiaceae</taxon>
        <taxon>Pseudonocardia</taxon>
    </lineage>
</organism>
<dbReference type="RefSeq" id="WP_210028235.1">
    <property type="nucleotide sequence ID" value="NZ_JAGINU010000001.1"/>
</dbReference>
<proteinExistence type="predicted"/>
<keyword evidence="2" id="KW-0812">Transmembrane</keyword>
<protein>
    <recommendedName>
        <fullName evidence="5">DUF4190 domain-containing protein</fullName>
    </recommendedName>
</protein>
<evidence type="ECO:0000313" key="4">
    <source>
        <dbReference type="Proteomes" id="UP001519295"/>
    </source>
</evidence>